<organism evidence="2 3">
    <name type="scientific">Volvox africanus</name>
    <dbReference type="NCBI Taxonomy" id="51714"/>
    <lineage>
        <taxon>Eukaryota</taxon>
        <taxon>Viridiplantae</taxon>
        <taxon>Chlorophyta</taxon>
        <taxon>core chlorophytes</taxon>
        <taxon>Chlorophyceae</taxon>
        <taxon>CS clade</taxon>
        <taxon>Chlamydomonadales</taxon>
        <taxon>Volvocaceae</taxon>
        <taxon>Volvox</taxon>
    </lineage>
</organism>
<evidence type="ECO:0000313" key="2">
    <source>
        <dbReference type="EMBL" id="GLI67426.1"/>
    </source>
</evidence>
<keyword evidence="3" id="KW-1185">Reference proteome</keyword>
<evidence type="ECO:0000313" key="3">
    <source>
        <dbReference type="Proteomes" id="UP001165090"/>
    </source>
</evidence>
<sequence length="1350" mass="135536">MNTQDDRGAGGKAPRAPRVTAGNIVERMTSPLQRFFVNRGKAGASPNDNSNRKGAANLKASPPPSLNKDLRPELDQQTKVQGGSNGFSFPTLGGSNESPPTNRLTRPSLVAEIVAQPSTHDGVPFGPECGAVHAVATPGQLRAEDSQAGVGCQSTAAPLSSGAAAKSTLDRLTEWWSPSKQASLQFFLGGGTYFAPVSQPELPHAIGKAVSEPSRTSEQKGVYLNLAELLKAGPGGYVRKANGASSSAGAGVAMRYNPYSRPNAPRPPRPGATGLMPSVPQPVSIVPEETVQHRSMPEHRPSLAVAAARLPPPNPRFAPPPSGMAPRAPTAPGAVRLAPGQMALPSGGTGTPLPKFGSMLTGGLQPSASFKPVAGAVGGKRQRESPMVSPFPTSAIRTLSEFKKRRQTVLEQPRSVLAGLSARTPRPCERAPGAVPPGGSSTAAGTPGPTPGEVPQTETARKMIGFLNSCERTGDVAIATTTKAGSQSATRTAPPTYSRLPVSFMPPLERLDQNHYGGTPTPGVTPGEAGFACAATPSPLSNTPDAGQTPGPRMVLEFNTPTVIPVVESSRSLDNLPEDLASRVECVTNTLPLSPIVATANRDASLGPPIPPFLAVESTVVAKAEMCGRPDALVLAPLPVAKNDGLAQEPAGIELLPKFSFRSPHGLSDHQLLRVKEICETYSAAAASSSGSENFTFEAATTGVDTTAPIEKATSSGARTGNLAADEVKRASEVPLPDDDDDDVGVDDAAAKPAPVTTAHVSSEQPHALTALSVPHCGTNRVAFADQLEMMLARKQCDADAPLKATVAAMVATPPVTPGPVFFSSHAGSTPFHPFVADSTPVIGACEKSSGAVDKDASDAGFFSPISLGTATCTSAAAVVDVAKPSDTPPLGLGSASDSFFFGAVSKQTVPEGAVPLASAQEEKVGIDKTSCNAQKDTTTSFGLDKLGFAAPEAGSLPSASPGNATFGVAVADAPKPHMFGSYGAPSAASAAAAVSTVMGSGTAPTMAMPSFSVVGQLIGSTSLSTTSAPTTTCSGPMVSLGMASARGSAHTAATGFSLGSSTDVPASSSAAMTGFVFGAAQTSAGSNPPPSSFGSPMPIGNPASGPSISTGQPLASSVGFGTGSFGASSSAAMSFSLGGSVNVGTSNVSSNNSGPQYDVVKPVSTYAFTAPTSTPTHGAVTTGPTMDTSTPQPAAGGVVHTFCASAPAPLGAAAPSFSAPTAYPNLGAPPASNNPFLGAAVPAAAAQHASTGLAFVAPAAPTAAQPSFAGFGGSNGGAPARPFCQAAPSFGMQAQPAQAPMLSVNGFGSSFVAPGGLGAQTFGDAGGGFALGHGDPKDGRKKLKARRHG</sequence>
<feature type="compositionally biased region" description="Polar residues" evidence="1">
    <location>
        <begin position="482"/>
        <end position="495"/>
    </location>
</feature>
<evidence type="ECO:0000256" key="1">
    <source>
        <dbReference type="SAM" id="MobiDB-lite"/>
    </source>
</evidence>
<feature type="compositionally biased region" description="Polar residues" evidence="1">
    <location>
        <begin position="77"/>
        <end position="104"/>
    </location>
</feature>
<dbReference type="Proteomes" id="UP001165090">
    <property type="component" value="Unassembled WGS sequence"/>
</dbReference>
<accession>A0ABQ5SC22</accession>
<feature type="region of interest" description="Disordered" evidence="1">
    <location>
        <begin position="423"/>
        <end position="456"/>
    </location>
</feature>
<dbReference type="EMBL" id="BSDZ01000078">
    <property type="protein sequence ID" value="GLI67426.1"/>
    <property type="molecule type" value="Genomic_DNA"/>
</dbReference>
<feature type="region of interest" description="Disordered" evidence="1">
    <location>
        <begin position="259"/>
        <end position="281"/>
    </location>
</feature>
<name>A0ABQ5SC22_9CHLO</name>
<feature type="region of interest" description="Disordered" evidence="1">
    <location>
        <begin position="1"/>
        <end position="104"/>
    </location>
</feature>
<feature type="region of interest" description="Disordered" evidence="1">
    <location>
        <begin position="482"/>
        <end position="502"/>
    </location>
</feature>
<feature type="region of interest" description="Disordered" evidence="1">
    <location>
        <begin position="1084"/>
        <end position="1111"/>
    </location>
</feature>
<protein>
    <submittedName>
        <fullName evidence="2">Uncharacterized protein</fullName>
    </submittedName>
</protein>
<proteinExistence type="predicted"/>
<reference evidence="2 3" key="1">
    <citation type="journal article" date="2023" name="IScience">
        <title>Expanded male sex-determining region conserved during the evolution of homothallism in the green alga Volvox.</title>
        <authorList>
            <person name="Yamamoto K."/>
            <person name="Matsuzaki R."/>
            <person name="Mahakham W."/>
            <person name="Heman W."/>
            <person name="Sekimoto H."/>
            <person name="Kawachi M."/>
            <person name="Minakuchi Y."/>
            <person name="Toyoda A."/>
            <person name="Nozaki H."/>
        </authorList>
    </citation>
    <scope>NUCLEOTIDE SEQUENCE [LARGE SCALE GENOMIC DNA]</scope>
    <source>
        <strain evidence="2 3">NIES-4468</strain>
    </source>
</reference>
<gene>
    <name evidence="2" type="ORF">VaNZ11_011622</name>
</gene>
<feature type="compositionally biased region" description="Basic residues" evidence="1">
    <location>
        <begin position="1340"/>
        <end position="1350"/>
    </location>
</feature>
<feature type="region of interest" description="Disordered" evidence="1">
    <location>
        <begin position="1330"/>
        <end position="1350"/>
    </location>
</feature>
<comment type="caution">
    <text evidence="2">The sequence shown here is derived from an EMBL/GenBank/DDBJ whole genome shotgun (WGS) entry which is preliminary data.</text>
</comment>